<dbReference type="InterPro" id="IPR036397">
    <property type="entry name" value="RNaseH_sf"/>
</dbReference>
<dbReference type="GO" id="GO:0016787">
    <property type="term" value="F:hydrolase activity"/>
    <property type="evidence" value="ECO:0007669"/>
    <property type="project" value="UniProtKB-KW"/>
</dbReference>
<protein>
    <submittedName>
        <fullName evidence="6">Retrovirus-related Pol polyprotein from transposon TNT 1-94</fullName>
    </submittedName>
</protein>
<dbReference type="EMBL" id="BKCJ010083743">
    <property type="protein sequence ID" value="GEW98804.1"/>
    <property type="molecule type" value="Genomic_DNA"/>
</dbReference>
<dbReference type="InterPro" id="IPR012337">
    <property type="entry name" value="RNaseH-like_sf"/>
</dbReference>
<dbReference type="PROSITE" id="PS50994">
    <property type="entry name" value="INTEGRASE"/>
    <property type="match status" value="1"/>
</dbReference>
<evidence type="ECO:0000256" key="4">
    <source>
        <dbReference type="SAM" id="MobiDB-lite"/>
    </source>
</evidence>
<dbReference type="InterPro" id="IPR025724">
    <property type="entry name" value="GAG-pre-integrase_dom"/>
</dbReference>
<dbReference type="PANTHER" id="PTHR42648">
    <property type="entry name" value="TRANSPOSASE, PUTATIVE-RELATED"/>
    <property type="match status" value="1"/>
</dbReference>
<feature type="domain" description="Integrase catalytic" evidence="5">
    <location>
        <begin position="751"/>
        <end position="874"/>
    </location>
</feature>
<keyword evidence="3" id="KW-0175">Coiled coil</keyword>
<dbReference type="InterPro" id="IPR013103">
    <property type="entry name" value="RVT_2"/>
</dbReference>
<sequence>MVNCNMRATNAELKSELARYKIQEQRIEISQEKYDKLEKCYQKSVYQEQCLTRKIIALHLSSAKQITTSNDEILNLNKELSKEKLSILSLMEEKKKLKHDFKTREDKFLDKEVDLEAKIKDLENILVKRDQTVQTMHMLHPKPDSFYHPNQKMALGVFVLQTTKYKEKLFLSNVLNMVAISKMISIPNEDHSDDTTPSVARKFLNEDKSSLVTLQRVVKQKMTLEVHNWSSSAHKELRDLKGKSSDTPSASNTLDPLNQKLESKIVELEFQVINYKREISHLKTSYKNLFDSITSNRTHAKLHNLIYENTQLRVWVFENTFEFMNNTSGMSVTPLVDKPTLSAVTHHSKKLHASIPSCFIPQPREFNDIKHRNVIAPGMYKINPSQTSRVYLVPKKQSSASIRIIPITNFQRHVTFKENVSFDMVNASSTGLVHTARTKRPQPKGNTRNARVPSVSKSSEVKKNVTVEDHRRSLLLSKNHKTMSSECNNIKLAIRNDKSKIVCGTYKQCLVTTNHDACSLSSVNALNSRANNLCANVSPSANQKRHGTQVWKPKQVGFKKRLACTPKPRLPRFSLKWSPSGCSFDLKGKLVSSKETNCPNDDKACTSKPQEPMRTWNIKLLNNFVWKFLGTVCFGNDHIAAILGYEVAFRRNTCFIRDLDGVELLKGNHSTNLYTINVYDMASVSPICLMARATTTKSWLWHQRLSHLNFDTINDLPKNDHVYGLPKFKYAKEHLCPSCEQGKSKRASHLPKSVPNSKQRLHLLHMDLCGPMRVVTINGKRYILVIIDDYSRYTWVHFLRTKDEMPDVIKNFLKKIYVRLQAPVIIIRIDNETKYKNHVLKEYFDSVGITHETSAAKTPQKNGVVERRNCTLVEAARTIKPDISYLHVFGALCYPKNDREDIGKLGAKGDIGFFIGYSANSVTYRVYNRRTKKIIETMNITFDELSAMAFKQNSSSPGLQNFERAPTNSLNTLVSLHNVDAPSHQHAQQKRNLTPSPTTSAADNVPSVPNGIKSLTLKWLFKNKHDEENTVIRNKTLLVVKGCRQEEVIDFEESFAPVARMEAIRIFLAYATHKGFTVYQIDVKTAFLHGSLKEDVYVCQPKGFIDVDHPSHVYKLKKALYGLKQAPRAWYDELSTFLLQNRFSKGTIDLTLFTRRFDDDILVVNQSPSGIFINQSNYVNEILKKYGLNTCDIIGTPMDIKDMLDLDQIGTLVDATKYRSMIGALMYLTSSRPDIVHATCDSGFKLTGFSYADYAGCKDTFKSTSGGA</sequence>
<dbReference type="GO" id="GO:0046872">
    <property type="term" value="F:metal ion binding"/>
    <property type="evidence" value="ECO:0007669"/>
    <property type="project" value="UniProtKB-KW"/>
</dbReference>
<feature type="region of interest" description="Disordered" evidence="4">
    <location>
        <begin position="434"/>
        <end position="462"/>
    </location>
</feature>
<evidence type="ECO:0000256" key="1">
    <source>
        <dbReference type="ARBA" id="ARBA00022723"/>
    </source>
</evidence>
<dbReference type="GO" id="GO:0003676">
    <property type="term" value="F:nucleic acid binding"/>
    <property type="evidence" value="ECO:0007669"/>
    <property type="project" value="InterPro"/>
</dbReference>
<dbReference type="Pfam" id="PF13976">
    <property type="entry name" value="gag_pre-integrs"/>
    <property type="match status" value="1"/>
</dbReference>
<organism evidence="6">
    <name type="scientific">Tanacetum cinerariifolium</name>
    <name type="common">Dalmatian daisy</name>
    <name type="synonym">Chrysanthemum cinerariifolium</name>
    <dbReference type="NCBI Taxonomy" id="118510"/>
    <lineage>
        <taxon>Eukaryota</taxon>
        <taxon>Viridiplantae</taxon>
        <taxon>Streptophyta</taxon>
        <taxon>Embryophyta</taxon>
        <taxon>Tracheophyta</taxon>
        <taxon>Spermatophyta</taxon>
        <taxon>Magnoliopsida</taxon>
        <taxon>eudicotyledons</taxon>
        <taxon>Gunneridae</taxon>
        <taxon>Pentapetalae</taxon>
        <taxon>asterids</taxon>
        <taxon>campanulids</taxon>
        <taxon>Asterales</taxon>
        <taxon>Asteraceae</taxon>
        <taxon>Asteroideae</taxon>
        <taxon>Anthemideae</taxon>
        <taxon>Anthemidinae</taxon>
        <taxon>Tanacetum</taxon>
    </lineage>
</organism>
<dbReference type="Gene3D" id="3.30.420.10">
    <property type="entry name" value="Ribonuclease H-like superfamily/Ribonuclease H"/>
    <property type="match status" value="1"/>
</dbReference>
<dbReference type="Pfam" id="PF00665">
    <property type="entry name" value="rve"/>
    <property type="match status" value="1"/>
</dbReference>
<dbReference type="InterPro" id="IPR057670">
    <property type="entry name" value="SH3_retrovirus"/>
</dbReference>
<dbReference type="Pfam" id="PF07727">
    <property type="entry name" value="RVT_2"/>
    <property type="match status" value="1"/>
</dbReference>
<evidence type="ECO:0000256" key="3">
    <source>
        <dbReference type="SAM" id="Coils"/>
    </source>
</evidence>
<dbReference type="InterPro" id="IPR039537">
    <property type="entry name" value="Retrotran_Ty1/copia-like"/>
</dbReference>
<accession>A0A699H064</accession>
<evidence type="ECO:0000259" key="5">
    <source>
        <dbReference type="PROSITE" id="PS50994"/>
    </source>
</evidence>
<evidence type="ECO:0000256" key="2">
    <source>
        <dbReference type="ARBA" id="ARBA00022801"/>
    </source>
</evidence>
<reference evidence="6" key="1">
    <citation type="journal article" date="2019" name="Sci. Rep.">
        <title>Draft genome of Tanacetum cinerariifolium, the natural source of mosquito coil.</title>
        <authorList>
            <person name="Yamashiro T."/>
            <person name="Shiraishi A."/>
            <person name="Satake H."/>
            <person name="Nakayama K."/>
        </authorList>
    </citation>
    <scope>NUCLEOTIDE SEQUENCE</scope>
</reference>
<dbReference type="GO" id="GO:0015074">
    <property type="term" value="P:DNA integration"/>
    <property type="evidence" value="ECO:0007669"/>
    <property type="project" value="InterPro"/>
</dbReference>
<feature type="region of interest" description="Disordered" evidence="4">
    <location>
        <begin position="983"/>
        <end position="1006"/>
    </location>
</feature>
<feature type="compositionally biased region" description="Polar residues" evidence="4">
    <location>
        <begin position="990"/>
        <end position="1002"/>
    </location>
</feature>
<comment type="caution">
    <text evidence="6">The sequence shown here is derived from an EMBL/GenBank/DDBJ whole genome shotgun (WGS) entry which is preliminary data.</text>
</comment>
<keyword evidence="2" id="KW-0378">Hydrolase</keyword>
<gene>
    <name evidence="6" type="ORF">Tci_270780</name>
</gene>
<proteinExistence type="predicted"/>
<name>A0A699H064_TANCI</name>
<dbReference type="AlphaFoldDB" id="A0A699H064"/>
<dbReference type="SUPFAM" id="SSF56672">
    <property type="entry name" value="DNA/RNA polymerases"/>
    <property type="match status" value="1"/>
</dbReference>
<dbReference type="PANTHER" id="PTHR42648:SF21">
    <property type="entry name" value="CYSTEINE-RICH RLK (RECEPTOR-LIKE PROTEIN KINASE) 8"/>
    <property type="match status" value="1"/>
</dbReference>
<dbReference type="SUPFAM" id="SSF53098">
    <property type="entry name" value="Ribonuclease H-like"/>
    <property type="match status" value="1"/>
</dbReference>
<evidence type="ECO:0000313" key="6">
    <source>
        <dbReference type="EMBL" id="GEW98804.1"/>
    </source>
</evidence>
<dbReference type="InterPro" id="IPR001584">
    <property type="entry name" value="Integrase_cat-core"/>
</dbReference>
<keyword evidence="1" id="KW-0479">Metal-binding</keyword>
<feature type="coiled-coil region" evidence="3">
    <location>
        <begin position="10"/>
        <end position="40"/>
    </location>
</feature>
<dbReference type="InterPro" id="IPR043502">
    <property type="entry name" value="DNA/RNA_pol_sf"/>
</dbReference>
<dbReference type="Pfam" id="PF25597">
    <property type="entry name" value="SH3_retrovirus"/>
    <property type="match status" value="1"/>
</dbReference>